<accession>A0AA36A6W0</accession>
<dbReference type="Proteomes" id="UP001177003">
    <property type="component" value="Chromosome 9"/>
</dbReference>
<evidence type="ECO:0000256" key="1">
    <source>
        <dbReference type="SAM" id="MobiDB-lite"/>
    </source>
</evidence>
<dbReference type="EMBL" id="OX465085">
    <property type="protein sequence ID" value="CAI9304372.1"/>
    <property type="molecule type" value="Genomic_DNA"/>
</dbReference>
<dbReference type="AlphaFoldDB" id="A0AA36A6W0"/>
<gene>
    <name evidence="2" type="ORF">LSALG_LOCUS42753</name>
</gene>
<evidence type="ECO:0008006" key="4">
    <source>
        <dbReference type="Google" id="ProtNLM"/>
    </source>
</evidence>
<sequence length="226" mass="25367">MDQTQTLPENPPPPPPVDNIHHSPVDNSRPFRSVKEAVAVFGERFLATEVLYSSPSSKPFTLPKQETPIWKSTPNSDQTLWKSPENEENPSPTLMTTLKKLESELEETKRELNILKERESETEVALASLNAELHKNMSKIAKAEAEVAGKAVAAMRTSTTLGQVLNSGGEREKGGERKYVKERKVMKKKKPVVPLVTDLFTRKNNGKGKNSFRSPFYSSSPMYNWN</sequence>
<keyword evidence="3" id="KW-1185">Reference proteome</keyword>
<proteinExistence type="predicted"/>
<feature type="region of interest" description="Disordered" evidence="1">
    <location>
        <begin position="1"/>
        <end position="29"/>
    </location>
</feature>
<feature type="compositionally biased region" description="Polar residues" evidence="1">
    <location>
        <begin position="70"/>
        <end position="81"/>
    </location>
</feature>
<organism evidence="2 3">
    <name type="scientific">Lactuca saligna</name>
    <name type="common">Willowleaf lettuce</name>
    <dbReference type="NCBI Taxonomy" id="75948"/>
    <lineage>
        <taxon>Eukaryota</taxon>
        <taxon>Viridiplantae</taxon>
        <taxon>Streptophyta</taxon>
        <taxon>Embryophyta</taxon>
        <taxon>Tracheophyta</taxon>
        <taxon>Spermatophyta</taxon>
        <taxon>Magnoliopsida</taxon>
        <taxon>eudicotyledons</taxon>
        <taxon>Gunneridae</taxon>
        <taxon>Pentapetalae</taxon>
        <taxon>asterids</taxon>
        <taxon>campanulids</taxon>
        <taxon>Asterales</taxon>
        <taxon>Asteraceae</taxon>
        <taxon>Cichorioideae</taxon>
        <taxon>Cichorieae</taxon>
        <taxon>Lactucinae</taxon>
        <taxon>Lactuca</taxon>
    </lineage>
</organism>
<reference evidence="2" key="1">
    <citation type="submission" date="2023-04" db="EMBL/GenBank/DDBJ databases">
        <authorList>
            <person name="Vijverberg K."/>
            <person name="Xiong W."/>
            <person name="Schranz E."/>
        </authorList>
    </citation>
    <scope>NUCLEOTIDE SEQUENCE</scope>
</reference>
<feature type="compositionally biased region" description="Polar residues" evidence="1">
    <location>
        <begin position="207"/>
        <end position="226"/>
    </location>
</feature>
<name>A0AA36A6W0_LACSI</name>
<feature type="region of interest" description="Disordered" evidence="1">
    <location>
        <begin position="55"/>
        <end position="93"/>
    </location>
</feature>
<evidence type="ECO:0000313" key="2">
    <source>
        <dbReference type="EMBL" id="CAI9304372.1"/>
    </source>
</evidence>
<protein>
    <recommendedName>
        <fullName evidence="4">WEB family protein</fullName>
    </recommendedName>
</protein>
<evidence type="ECO:0000313" key="3">
    <source>
        <dbReference type="Proteomes" id="UP001177003"/>
    </source>
</evidence>
<feature type="region of interest" description="Disordered" evidence="1">
    <location>
        <begin position="203"/>
        <end position="226"/>
    </location>
</feature>